<gene>
    <name evidence="7" type="ORF">UV06_C0001G0180</name>
</gene>
<sequence>MALARAHRLSLRFERDRLNKVGKTVFGKFFTLVVADTPENNKSQSPRLAILLSKKTAPLATDRNKIKRITSALVEDIFSLISPKDYLLIPKKQVLIEDHQSLIEDLKNIFSK</sequence>
<evidence type="ECO:0000256" key="6">
    <source>
        <dbReference type="NCBIfam" id="TIGR00188"/>
    </source>
</evidence>
<dbReference type="InterPro" id="IPR000100">
    <property type="entry name" value="RNase_P"/>
</dbReference>
<evidence type="ECO:0000256" key="5">
    <source>
        <dbReference type="ARBA" id="ARBA00022884"/>
    </source>
</evidence>
<evidence type="ECO:0000256" key="3">
    <source>
        <dbReference type="ARBA" id="ARBA00022759"/>
    </source>
</evidence>
<evidence type="ECO:0000313" key="7">
    <source>
        <dbReference type="EMBL" id="KKS43446.1"/>
    </source>
</evidence>
<dbReference type="NCBIfam" id="TIGR00188">
    <property type="entry name" value="rnpA"/>
    <property type="match status" value="1"/>
</dbReference>
<dbReference type="GO" id="GO:0042781">
    <property type="term" value="F:3'-tRNA processing endoribonuclease activity"/>
    <property type="evidence" value="ECO:0007669"/>
    <property type="project" value="TreeGrafter"/>
</dbReference>
<organism evidence="7 8">
    <name type="scientific">Candidatus Collierbacteria bacterium GW2011_GWA2_42_17</name>
    <dbReference type="NCBI Taxonomy" id="1618378"/>
    <lineage>
        <taxon>Bacteria</taxon>
        <taxon>Candidatus Collieribacteriota</taxon>
    </lineage>
</organism>
<dbReference type="GO" id="GO:0000049">
    <property type="term" value="F:tRNA binding"/>
    <property type="evidence" value="ECO:0007669"/>
    <property type="project" value="InterPro"/>
</dbReference>
<dbReference type="PANTHER" id="PTHR33992:SF1">
    <property type="entry name" value="RIBONUCLEASE P PROTEIN COMPONENT"/>
    <property type="match status" value="1"/>
</dbReference>
<accession>A0A0G1BAR8</accession>
<dbReference type="GO" id="GO:0030677">
    <property type="term" value="C:ribonuclease P complex"/>
    <property type="evidence" value="ECO:0007669"/>
    <property type="project" value="TreeGrafter"/>
</dbReference>
<protein>
    <recommendedName>
        <fullName evidence="6">Ribonuclease P protein component</fullName>
        <ecNumber evidence="6">3.1.26.5</ecNumber>
    </recommendedName>
</protein>
<dbReference type="SUPFAM" id="SSF54211">
    <property type="entry name" value="Ribosomal protein S5 domain 2-like"/>
    <property type="match status" value="1"/>
</dbReference>
<keyword evidence="3" id="KW-0255">Endonuclease</keyword>
<proteinExistence type="predicted"/>
<dbReference type="InterPro" id="IPR020568">
    <property type="entry name" value="Ribosomal_Su5_D2-typ_SF"/>
</dbReference>
<name>A0A0G1BAR8_9BACT</name>
<evidence type="ECO:0000256" key="4">
    <source>
        <dbReference type="ARBA" id="ARBA00022801"/>
    </source>
</evidence>
<dbReference type="EMBL" id="LCDA01000001">
    <property type="protein sequence ID" value="KKS43446.1"/>
    <property type="molecule type" value="Genomic_DNA"/>
</dbReference>
<keyword evidence="1" id="KW-0819">tRNA processing</keyword>
<comment type="caution">
    <text evidence="7">The sequence shown here is derived from an EMBL/GenBank/DDBJ whole genome shotgun (WGS) entry which is preliminary data.</text>
</comment>
<dbReference type="Pfam" id="PF00825">
    <property type="entry name" value="Ribonuclease_P"/>
    <property type="match status" value="1"/>
</dbReference>
<keyword evidence="2" id="KW-0540">Nuclease</keyword>
<dbReference type="EC" id="3.1.26.5" evidence="6"/>
<dbReference type="InterPro" id="IPR014721">
    <property type="entry name" value="Ribsml_uS5_D2-typ_fold_subgr"/>
</dbReference>
<keyword evidence="5" id="KW-0694">RNA-binding</keyword>
<dbReference type="Gene3D" id="3.30.230.10">
    <property type="match status" value="1"/>
</dbReference>
<dbReference type="PANTHER" id="PTHR33992">
    <property type="entry name" value="RIBONUCLEASE P PROTEIN COMPONENT"/>
    <property type="match status" value="1"/>
</dbReference>
<keyword evidence="4" id="KW-0378">Hydrolase</keyword>
<dbReference type="Proteomes" id="UP000033854">
    <property type="component" value="Unassembled WGS sequence"/>
</dbReference>
<dbReference type="AlphaFoldDB" id="A0A0G1BAR8"/>
<dbReference type="GO" id="GO:0004526">
    <property type="term" value="F:ribonuclease P activity"/>
    <property type="evidence" value="ECO:0007669"/>
    <property type="project" value="UniProtKB-UniRule"/>
</dbReference>
<evidence type="ECO:0000256" key="1">
    <source>
        <dbReference type="ARBA" id="ARBA00022694"/>
    </source>
</evidence>
<evidence type="ECO:0000313" key="8">
    <source>
        <dbReference type="Proteomes" id="UP000033854"/>
    </source>
</evidence>
<evidence type="ECO:0000256" key="2">
    <source>
        <dbReference type="ARBA" id="ARBA00022722"/>
    </source>
</evidence>
<reference evidence="7 8" key="1">
    <citation type="journal article" date="2015" name="Nature">
        <title>rRNA introns, odd ribosomes, and small enigmatic genomes across a large radiation of phyla.</title>
        <authorList>
            <person name="Brown C.T."/>
            <person name="Hug L.A."/>
            <person name="Thomas B.C."/>
            <person name="Sharon I."/>
            <person name="Castelle C.J."/>
            <person name="Singh A."/>
            <person name="Wilkins M.J."/>
            <person name="Williams K.H."/>
            <person name="Banfield J.F."/>
        </authorList>
    </citation>
    <scope>NUCLEOTIDE SEQUENCE [LARGE SCALE GENOMIC DNA]</scope>
</reference>